<comment type="caution">
    <text evidence="1">The sequence shown here is derived from an EMBL/GenBank/DDBJ whole genome shotgun (WGS) entry which is preliminary data.</text>
</comment>
<dbReference type="EMBL" id="BLYO01000330">
    <property type="protein sequence ID" value="GFO99866.1"/>
    <property type="molecule type" value="Genomic_DNA"/>
</dbReference>
<sequence>MSQIFDELGIEIQELKQIEDRTIVITKAITRRQLEKMTTTGVKILASYKIL</sequence>
<evidence type="ECO:0000313" key="2">
    <source>
        <dbReference type="Proteomes" id="UP000618094"/>
    </source>
</evidence>
<reference evidence="1" key="1">
    <citation type="submission" date="2020-07" db="EMBL/GenBank/DDBJ databases">
        <title>Draft genome sequence of Lactobacillus helveticus strain H-8.</title>
        <authorList>
            <person name="Endo A."/>
            <person name="Maeno S."/>
            <person name="Kido Y."/>
        </authorList>
    </citation>
    <scope>NUCLEOTIDE SEQUENCE</scope>
    <source>
        <strain evidence="1">H-8</strain>
    </source>
</reference>
<name>A0A8H9F9A3_LACHE</name>
<gene>
    <name evidence="1" type="ORF">LHEH8_16220</name>
</gene>
<dbReference type="AlphaFoldDB" id="A0A8H9F9A3"/>
<dbReference type="RefSeq" id="WP_236652660.1">
    <property type="nucleotide sequence ID" value="NZ_SKBE01000001.1"/>
</dbReference>
<dbReference type="Proteomes" id="UP000618094">
    <property type="component" value="Unassembled WGS sequence"/>
</dbReference>
<evidence type="ECO:0000313" key="1">
    <source>
        <dbReference type="EMBL" id="GFO99866.1"/>
    </source>
</evidence>
<accession>A0A8H9F9A3</accession>
<organism evidence="1 2">
    <name type="scientific">Lactobacillus helveticus</name>
    <name type="common">Lactobacillus suntoryeus</name>
    <dbReference type="NCBI Taxonomy" id="1587"/>
    <lineage>
        <taxon>Bacteria</taxon>
        <taxon>Bacillati</taxon>
        <taxon>Bacillota</taxon>
        <taxon>Bacilli</taxon>
        <taxon>Lactobacillales</taxon>
        <taxon>Lactobacillaceae</taxon>
        <taxon>Lactobacillus</taxon>
    </lineage>
</organism>
<protein>
    <submittedName>
        <fullName evidence="1">Uncharacterized protein</fullName>
    </submittedName>
</protein>
<proteinExistence type="predicted"/>